<sequence length="60" mass="7191">MKMIRESRKEYKVGMYKSTSKIVESINIWLNALRLVYKIGITPFKYKFHEVNNFTLTSPF</sequence>
<dbReference type="RefSeq" id="WP_390363467.1">
    <property type="nucleotide sequence ID" value="NZ_JBHTKJ010000047.1"/>
</dbReference>
<dbReference type="Proteomes" id="UP001597040">
    <property type="component" value="Unassembled WGS sequence"/>
</dbReference>
<dbReference type="EMBL" id="JBHTKJ010000047">
    <property type="protein sequence ID" value="MFD1039810.1"/>
    <property type="molecule type" value="Genomic_DNA"/>
</dbReference>
<organism evidence="1 2">
    <name type="scientific">Virgibacillus byunsanensis</name>
    <dbReference type="NCBI Taxonomy" id="570945"/>
    <lineage>
        <taxon>Bacteria</taxon>
        <taxon>Bacillati</taxon>
        <taxon>Bacillota</taxon>
        <taxon>Bacilli</taxon>
        <taxon>Bacillales</taxon>
        <taxon>Bacillaceae</taxon>
        <taxon>Virgibacillus</taxon>
    </lineage>
</organism>
<evidence type="ECO:0000313" key="1">
    <source>
        <dbReference type="EMBL" id="MFD1039810.1"/>
    </source>
</evidence>
<name>A0ABW3LN45_9BACI</name>
<comment type="caution">
    <text evidence="1">The sequence shown here is derived from an EMBL/GenBank/DDBJ whole genome shotgun (WGS) entry which is preliminary data.</text>
</comment>
<proteinExistence type="predicted"/>
<protein>
    <recommendedName>
        <fullName evidence="3">Transposase</fullName>
    </recommendedName>
</protein>
<gene>
    <name evidence="1" type="ORF">ACFQ3N_15600</name>
</gene>
<evidence type="ECO:0008006" key="3">
    <source>
        <dbReference type="Google" id="ProtNLM"/>
    </source>
</evidence>
<evidence type="ECO:0000313" key="2">
    <source>
        <dbReference type="Proteomes" id="UP001597040"/>
    </source>
</evidence>
<accession>A0ABW3LN45</accession>
<reference evidence="2" key="1">
    <citation type="journal article" date="2019" name="Int. J. Syst. Evol. Microbiol.">
        <title>The Global Catalogue of Microorganisms (GCM) 10K type strain sequencing project: providing services to taxonomists for standard genome sequencing and annotation.</title>
        <authorList>
            <consortium name="The Broad Institute Genomics Platform"/>
            <consortium name="The Broad Institute Genome Sequencing Center for Infectious Disease"/>
            <person name="Wu L."/>
            <person name="Ma J."/>
        </authorList>
    </citation>
    <scope>NUCLEOTIDE SEQUENCE [LARGE SCALE GENOMIC DNA]</scope>
    <source>
        <strain evidence="2">CCUG 56754</strain>
    </source>
</reference>
<keyword evidence="2" id="KW-1185">Reference proteome</keyword>